<evidence type="ECO:0000256" key="6">
    <source>
        <dbReference type="ARBA" id="ARBA00023004"/>
    </source>
</evidence>
<comment type="cofactor">
    <cofactor evidence="8">
        <name>[4Fe-4S] cluster</name>
        <dbReference type="ChEBI" id="CHEBI:49883"/>
    </cofactor>
</comment>
<evidence type="ECO:0000256" key="1">
    <source>
        <dbReference type="ARBA" id="ARBA00022448"/>
    </source>
</evidence>
<evidence type="ECO:0000256" key="3">
    <source>
        <dbReference type="ARBA" id="ARBA00022723"/>
    </source>
</evidence>
<evidence type="ECO:0000256" key="8">
    <source>
        <dbReference type="HAMAP-Rule" id="MF_02201"/>
    </source>
</evidence>
<name>K9HLU9_9PROT</name>
<dbReference type="HAMAP" id="MF_02201">
    <property type="entry name" value="NapF"/>
    <property type="match status" value="1"/>
</dbReference>
<feature type="binding site" evidence="8">
    <location>
        <position position="83"/>
    </location>
    <ligand>
        <name>[4Fe-4S] cluster</name>
        <dbReference type="ChEBI" id="CHEBI:49883"/>
        <label>2</label>
    </ligand>
</feature>
<dbReference type="EMBL" id="ANHY01000006">
    <property type="protein sequence ID" value="EKV31323.1"/>
    <property type="molecule type" value="Genomic_DNA"/>
</dbReference>
<keyword evidence="6 8" id="KW-0408">Iron</keyword>
<keyword evidence="7 8" id="KW-0411">Iron-sulfur</keyword>
<keyword evidence="8" id="KW-0963">Cytoplasm</keyword>
<sequence>MAATNTAVSDQKVTRRGLFRRLAGARTVEAVRPPGALPERRFLDACSGCGDCADACPTGVIVMASGVPEVNFSKAGCEFCGACADACRPGAIRPASEAAPGPAWTHGIAIGAGCLSAAGVVCRVCGEQCEAGAIRFRLSVGGRSSPELDPDLCTGCGACVGPCPAGAVAVTFAA</sequence>
<evidence type="ECO:0000256" key="5">
    <source>
        <dbReference type="ARBA" id="ARBA00022982"/>
    </source>
</evidence>
<dbReference type="GO" id="GO:0051539">
    <property type="term" value="F:4 iron, 4 sulfur cluster binding"/>
    <property type="evidence" value="ECO:0007669"/>
    <property type="project" value="UniProtKB-UniRule"/>
</dbReference>
<dbReference type="PANTHER" id="PTHR43687">
    <property type="entry name" value="ADENYLYLSULFATE REDUCTASE, BETA SUBUNIT"/>
    <property type="match status" value="1"/>
</dbReference>
<keyword evidence="2 8" id="KW-0004">4Fe-4S</keyword>
<dbReference type="Pfam" id="PF12838">
    <property type="entry name" value="Fer4_7"/>
    <property type="match status" value="1"/>
</dbReference>
<comment type="function">
    <text evidence="8">Could be involved in the maturation of NapA, the catalytic subunit of the periplasmic nitrate reductase, before its export into the periplasm.</text>
</comment>
<dbReference type="InterPro" id="IPR017896">
    <property type="entry name" value="4Fe4S_Fe-S-bd"/>
</dbReference>
<feature type="domain" description="4Fe-4S ferredoxin-type" evidence="9">
    <location>
        <begin position="36"/>
        <end position="66"/>
    </location>
</feature>
<dbReference type="NCBIfam" id="TIGR00402">
    <property type="entry name" value="napF"/>
    <property type="match status" value="1"/>
</dbReference>
<keyword evidence="5" id="KW-0249">Electron transport</keyword>
<feature type="binding site" evidence="8">
    <location>
        <position position="87"/>
    </location>
    <ligand>
        <name>[4Fe-4S] cluster</name>
        <dbReference type="ChEBI" id="CHEBI:49883"/>
        <label>2</label>
    </ligand>
</feature>
<dbReference type="SUPFAM" id="SSF54862">
    <property type="entry name" value="4Fe-4S ferredoxins"/>
    <property type="match status" value="1"/>
</dbReference>
<feature type="binding site" evidence="8">
    <location>
        <position position="159"/>
    </location>
    <ligand>
        <name>[4Fe-4S] cluster</name>
        <dbReference type="ChEBI" id="CHEBI:49883"/>
        <label>3</label>
    </ligand>
</feature>
<keyword evidence="11" id="KW-1185">Reference proteome</keyword>
<dbReference type="PANTHER" id="PTHR43687:SF6">
    <property type="entry name" value="L-ASPARTATE SEMIALDEHYDE SULFURTRANSFERASE IRON-SULFUR SUBUNIT"/>
    <property type="match status" value="1"/>
</dbReference>
<dbReference type="InterPro" id="IPR004496">
    <property type="entry name" value="NapF"/>
</dbReference>
<dbReference type="InterPro" id="IPR017900">
    <property type="entry name" value="4Fe4S_Fe_S_CS"/>
</dbReference>
<protein>
    <recommendedName>
        <fullName evidence="8">Ferredoxin-type protein NapF</fullName>
    </recommendedName>
</protein>
<organism evidence="10 11">
    <name type="scientific">Caenispirillum salinarum AK4</name>
    <dbReference type="NCBI Taxonomy" id="1238182"/>
    <lineage>
        <taxon>Bacteria</taxon>
        <taxon>Pseudomonadati</taxon>
        <taxon>Pseudomonadota</taxon>
        <taxon>Alphaproteobacteria</taxon>
        <taxon>Rhodospirillales</taxon>
        <taxon>Novispirillaceae</taxon>
        <taxon>Caenispirillum</taxon>
    </lineage>
</organism>
<feature type="binding site" evidence="8">
    <location>
        <position position="49"/>
    </location>
    <ligand>
        <name>[4Fe-4S] cluster</name>
        <dbReference type="ChEBI" id="CHEBI:49883"/>
        <label>1</label>
    </ligand>
</feature>
<comment type="subunit">
    <text evidence="8">Interacts with the cytoplasmic NapA precursor.</text>
</comment>
<feature type="binding site" evidence="8">
    <location>
        <position position="52"/>
    </location>
    <ligand>
        <name>[4Fe-4S] cluster</name>
        <dbReference type="ChEBI" id="CHEBI:49883"/>
        <label>1</label>
    </ligand>
</feature>
<dbReference type="GO" id="GO:0005737">
    <property type="term" value="C:cytoplasm"/>
    <property type="evidence" value="ECO:0007669"/>
    <property type="project" value="UniProtKB-SubCell"/>
</dbReference>
<accession>K9HLU9</accession>
<comment type="similarity">
    <text evidence="8">Belongs to the NapF family.</text>
</comment>
<feature type="binding site" evidence="8">
    <location>
        <position position="80"/>
    </location>
    <ligand>
        <name>[4Fe-4S] cluster</name>
        <dbReference type="ChEBI" id="CHEBI:49883"/>
        <label>2</label>
    </ligand>
</feature>
<dbReference type="Gene3D" id="3.30.70.20">
    <property type="match status" value="2"/>
</dbReference>
<feature type="binding site" evidence="8">
    <location>
        <position position="46"/>
    </location>
    <ligand>
        <name>[4Fe-4S] cluster</name>
        <dbReference type="ChEBI" id="CHEBI:49883"/>
        <label>1</label>
    </ligand>
</feature>
<feature type="domain" description="4Fe-4S ferredoxin-type" evidence="9">
    <location>
        <begin position="144"/>
        <end position="173"/>
    </location>
</feature>
<dbReference type="RefSeq" id="WP_009539804.1">
    <property type="nucleotide sequence ID" value="NZ_ANHY01000006.1"/>
</dbReference>
<evidence type="ECO:0000256" key="4">
    <source>
        <dbReference type="ARBA" id="ARBA00022737"/>
    </source>
</evidence>
<dbReference type="OrthoDB" id="9800445at2"/>
<keyword evidence="3 8" id="KW-0479">Metal-binding</keyword>
<dbReference type="Proteomes" id="UP000009881">
    <property type="component" value="Unassembled WGS sequence"/>
</dbReference>
<comment type="subcellular location">
    <subcellularLocation>
        <location evidence="8">Cytoplasm</location>
    </subcellularLocation>
</comment>
<dbReference type="eggNOG" id="COG1145">
    <property type="taxonomic scope" value="Bacteria"/>
</dbReference>
<evidence type="ECO:0000313" key="11">
    <source>
        <dbReference type="Proteomes" id="UP000009881"/>
    </source>
</evidence>
<dbReference type="CDD" id="cd10564">
    <property type="entry name" value="NapF_like"/>
    <property type="match status" value="1"/>
</dbReference>
<gene>
    <name evidence="8" type="primary">napF</name>
    <name evidence="10" type="ORF">C882_3696</name>
</gene>
<keyword evidence="4 8" id="KW-0677">Repeat</keyword>
<evidence type="ECO:0000256" key="2">
    <source>
        <dbReference type="ARBA" id="ARBA00022485"/>
    </source>
</evidence>
<dbReference type="AlphaFoldDB" id="K9HLU9"/>
<dbReference type="PROSITE" id="PS51379">
    <property type="entry name" value="4FE4S_FER_2"/>
    <property type="match status" value="3"/>
</dbReference>
<feature type="binding site" evidence="8">
    <location>
        <position position="153"/>
    </location>
    <ligand>
        <name>[4Fe-4S] cluster</name>
        <dbReference type="ChEBI" id="CHEBI:49883"/>
        <label>3</label>
    </ligand>
</feature>
<feature type="binding site" evidence="8">
    <location>
        <position position="77"/>
    </location>
    <ligand>
        <name>[4Fe-4S] cluster</name>
        <dbReference type="ChEBI" id="CHEBI:49883"/>
        <label>2</label>
    </ligand>
</feature>
<comment type="caution">
    <text evidence="10">The sequence shown here is derived from an EMBL/GenBank/DDBJ whole genome shotgun (WGS) entry which is preliminary data.</text>
</comment>
<evidence type="ECO:0000313" key="10">
    <source>
        <dbReference type="EMBL" id="EKV31323.1"/>
    </source>
</evidence>
<feature type="binding site" evidence="8">
    <location>
        <position position="56"/>
    </location>
    <ligand>
        <name>[4Fe-4S] cluster</name>
        <dbReference type="ChEBI" id="CHEBI:49883"/>
        <label>1</label>
    </ligand>
</feature>
<reference evidence="10 11" key="1">
    <citation type="journal article" date="2013" name="Genome Announc.">
        <title>Draft Genome Sequence of an Alphaproteobacterium, Caenispirillum salinarum AK4(T), Isolated from a Solar Saltern.</title>
        <authorList>
            <person name="Khatri I."/>
            <person name="Singh A."/>
            <person name="Korpole S."/>
            <person name="Pinnaka A.K."/>
            <person name="Subramanian S."/>
        </authorList>
    </citation>
    <scope>NUCLEOTIDE SEQUENCE [LARGE SCALE GENOMIC DNA]</scope>
    <source>
        <strain evidence="10 11">AK4</strain>
    </source>
</reference>
<feature type="binding site" evidence="8">
    <location>
        <position position="163"/>
    </location>
    <ligand>
        <name>[4Fe-4S] cluster</name>
        <dbReference type="ChEBI" id="CHEBI:49883"/>
        <label>3</label>
    </ligand>
</feature>
<proteinExistence type="inferred from homology"/>
<dbReference type="STRING" id="1238182.C882_3696"/>
<evidence type="ECO:0000259" key="9">
    <source>
        <dbReference type="PROSITE" id="PS51379"/>
    </source>
</evidence>
<feature type="domain" description="4Fe-4S ferredoxin-type" evidence="9">
    <location>
        <begin position="68"/>
        <end position="97"/>
    </location>
</feature>
<dbReference type="Pfam" id="PF13187">
    <property type="entry name" value="Fer4_9"/>
    <property type="match status" value="1"/>
</dbReference>
<dbReference type="InterPro" id="IPR050572">
    <property type="entry name" value="Fe-S_Ferredoxin"/>
</dbReference>
<feature type="binding site" evidence="8">
    <location>
        <position position="156"/>
    </location>
    <ligand>
        <name>[4Fe-4S] cluster</name>
        <dbReference type="ChEBI" id="CHEBI:49883"/>
        <label>3</label>
    </ligand>
</feature>
<evidence type="ECO:0000256" key="7">
    <source>
        <dbReference type="ARBA" id="ARBA00023014"/>
    </source>
</evidence>
<keyword evidence="1" id="KW-0813">Transport</keyword>
<dbReference type="PROSITE" id="PS00198">
    <property type="entry name" value="4FE4S_FER_1"/>
    <property type="match status" value="2"/>
</dbReference>
<dbReference type="GO" id="GO:0046872">
    <property type="term" value="F:metal ion binding"/>
    <property type="evidence" value="ECO:0007669"/>
    <property type="project" value="UniProtKB-KW"/>
</dbReference>